<gene>
    <name evidence="2" type="ORF">QNJ86_00455</name>
</gene>
<reference evidence="2 3" key="1">
    <citation type="submission" date="2023-05" db="EMBL/GenBank/DDBJ databases">
        <title>Gordonibacter KGMB12511T sp. nov., isolated from faeces of healthy Korean.</title>
        <authorList>
            <person name="Kim H.S."/>
            <person name="Kim J.-S."/>
            <person name="Suh M.K."/>
            <person name="Eom M.K."/>
            <person name="Do H.E."/>
            <person name="Lee J.-S."/>
        </authorList>
    </citation>
    <scope>NUCLEOTIDE SEQUENCE [LARGE SCALE GENOMIC DNA]</scope>
    <source>
        <strain evidence="2 3">KGMB12511</strain>
    </source>
</reference>
<organism evidence="2 3">
    <name type="scientific">Gordonibacter faecis</name>
    <dbReference type="NCBI Taxonomy" id="3047475"/>
    <lineage>
        <taxon>Bacteria</taxon>
        <taxon>Bacillati</taxon>
        <taxon>Actinomycetota</taxon>
        <taxon>Coriobacteriia</taxon>
        <taxon>Eggerthellales</taxon>
        <taxon>Eggerthellaceae</taxon>
        <taxon>Gordonibacter</taxon>
    </lineage>
</organism>
<dbReference type="Proteomes" id="UP001232750">
    <property type="component" value="Unassembled WGS sequence"/>
</dbReference>
<accession>A0ABT7DL11</accession>
<dbReference type="SUPFAM" id="SSF89447">
    <property type="entry name" value="AbrB/MazE/MraZ-like"/>
    <property type="match status" value="1"/>
</dbReference>
<evidence type="ECO:0000259" key="1">
    <source>
        <dbReference type="Pfam" id="PF04014"/>
    </source>
</evidence>
<evidence type="ECO:0000313" key="2">
    <source>
        <dbReference type="EMBL" id="MDJ1649261.1"/>
    </source>
</evidence>
<dbReference type="RefSeq" id="WP_283830593.1">
    <property type="nucleotide sequence ID" value="NZ_JASJEU010000003.1"/>
</dbReference>
<dbReference type="InterPro" id="IPR007159">
    <property type="entry name" value="SpoVT-AbrB_dom"/>
</dbReference>
<comment type="caution">
    <text evidence="2">The sequence shown here is derived from an EMBL/GenBank/DDBJ whole genome shotgun (WGS) entry which is preliminary data.</text>
</comment>
<dbReference type="InterPro" id="IPR037914">
    <property type="entry name" value="SpoVT-AbrB_sf"/>
</dbReference>
<protein>
    <recommendedName>
        <fullName evidence="1">SpoVT-AbrB domain-containing protein</fullName>
    </recommendedName>
</protein>
<sequence length="99" mass="11386">MPEVIKKLTRLCSWGTSRAVRVPREVCERLGVDVGSMLNMLVGHDERGSFILIRPEEQSHRMVRDVSYRSMDELFAEYEGDYRPTEPDWGKDVGGEVID</sequence>
<evidence type="ECO:0000313" key="3">
    <source>
        <dbReference type="Proteomes" id="UP001232750"/>
    </source>
</evidence>
<feature type="domain" description="SpoVT-AbrB" evidence="1">
    <location>
        <begin position="14"/>
        <end position="57"/>
    </location>
</feature>
<dbReference type="EMBL" id="JASJEU010000003">
    <property type="protein sequence ID" value="MDJ1649261.1"/>
    <property type="molecule type" value="Genomic_DNA"/>
</dbReference>
<name>A0ABT7DL11_9ACTN</name>
<proteinExistence type="predicted"/>
<keyword evidence="3" id="KW-1185">Reference proteome</keyword>
<dbReference type="Pfam" id="PF04014">
    <property type="entry name" value="MazE_antitoxin"/>
    <property type="match status" value="1"/>
</dbReference>
<dbReference type="Gene3D" id="2.10.260.10">
    <property type="match status" value="1"/>
</dbReference>